<dbReference type="PANTHER" id="PTHR33405:SF20">
    <property type="entry name" value="PROTEIN FLX-LIKE 3"/>
    <property type="match status" value="1"/>
</dbReference>
<evidence type="ECO:0000256" key="7">
    <source>
        <dbReference type="SAM" id="MobiDB-lite"/>
    </source>
</evidence>
<feature type="region of interest" description="Disordered" evidence="7">
    <location>
        <begin position="301"/>
        <end position="324"/>
    </location>
</feature>
<feature type="coiled-coil region" evidence="6">
    <location>
        <begin position="166"/>
        <end position="259"/>
    </location>
</feature>
<evidence type="ECO:0000313" key="8">
    <source>
        <dbReference type="EMBL" id="KAK4773457.1"/>
    </source>
</evidence>
<dbReference type="GO" id="GO:0030154">
    <property type="term" value="P:cell differentiation"/>
    <property type="evidence" value="ECO:0007669"/>
    <property type="project" value="UniProtKB-KW"/>
</dbReference>
<gene>
    <name evidence="8" type="ORF">SAY87_028476</name>
</gene>
<evidence type="ECO:0000256" key="3">
    <source>
        <dbReference type="ARBA" id="ARBA00022782"/>
    </source>
</evidence>
<evidence type="ECO:0008006" key="10">
    <source>
        <dbReference type="Google" id="ProtNLM"/>
    </source>
</evidence>
<comment type="caution">
    <text evidence="8">The sequence shown here is derived from an EMBL/GenBank/DDBJ whole genome shotgun (WGS) entry which is preliminary data.</text>
</comment>
<evidence type="ECO:0000256" key="1">
    <source>
        <dbReference type="ARBA" id="ARBA00005405"/>
    </source>
</evidence>
<keyword evidence="3" id="KW-0221">Differentiation</keyword>
<dbReference type="GO" id="GO:0009908">
    <property type="term" value="P:flower development"/>
    <property type="evidence" value="ECO:0007669"/>
    <property type="project" value="UniProtKB-KW"/>
</dbReference>
<keyword evidence="4 6" id="KW-0175">Coiled coil</keyword>
<dbReference type="AlphaFoldDB" id="A0AAN7KU27"/>
<dbReference type="InterPro" id="IPR040353">
    <property type="entry name" value="FLX/FLX-like"/>
</dbReference>
<name>A0AAN7KU27_9MYRT</name>
<dbReference type="EMBL" id="JAXIOK010000004">
    <property type="protein sequence ID" value="KAK4773457.1"/>
    <property type="molecule type" value="Genomic_DNA"/>
</dbReference>
<evidence type="ECO:0000256" key="4">
    <source>
        <dbReference type="ARBA" id="ARBA00023054"/>
    </source>
</evidence>
<dbReference type="Proteomes" id="UP001345219">
    <property type="component" value="Chromosome 22"/>
</dbReference>
<dbReference type="PANTHER" id="PTHR33405">
    <property type="entry name" value="PROTEIN FLX-LIKE 2"/>
    <property type="match status" value="1"/>
</dbReference>
<evidence type="ECO:0000256" key="5">
    <source>
        <dbReference type="ARBA" id="ARBA00023089"/>
    </source>
</evidence>
<sequence>MRSTLPQIRHAILKGPRVEIARVTLLLDQTPQCSNPPLSSSVQVEMAGRYHVPRELMNNRRGYPLEGAFIPVHPSARAAPPIALLEEELEIQHAELRRLLGDNRRLVDDRIALQRELGGAKEEIHRMNLVISDIRSGQEIQSRDLIDKGLKLEADLRAIEPMRKEVTQLRVEAQKLNKLRQELSAQIQTLNKDITRLKAENQQILLLRAEIDGLNQELMHSRTVIEFEKKENIELMEQRQAMEKNMVSMAREVEKLCAELAAGDGRMWNTGIQYGTNFNSAGGGLSAPYGNSYGFHLGGTSNDPTYGSRPGLRRGVDNPRLNRR</sequence>
<comment type="similarity">
    <text evidence="1">Belongs to the FLX family.</text>
</comment>
<keyword evidence="5" id="KW-0287">Flowering</keyword>
<accession>A0AAN7KU27</accession>
<protein>
    <recommendedName>
        <fullName evidence="10">Protein FLX-like 3</fullName>
    </recommendedName>
</protein>
<reference evidence="8 9" key="1">
    <citation type="journal article" date="2023" name="Hortic Res">
        <title>Pangenome of water caltrop reveals structural variations and asymmetric subgenome divergence after allopolyploidization.</title>
        <authorList>
            <person name="Zhang X."/>
            <person name="Chen Y."/>
            <person name="Wang L."/>
            <person name="Yuan Y."/>
            <person name="Fang M."/>
            <person name="Shi L."/>
            <person name="Lu R."/>
            <person name="Comes H.P."/>
            <person name="Ma Y."/>
            <person name="Chen Y."/>
            <person name="Huang G."/>
            <person name="Zhou Y."/>
            <person name="Zheng Z."/>
            <person name="Qiu Y."/>
        </authorList>
    </citation>
    <scope>NUCLEOTIDE SEQUENCE [LARGE SCALE GENOMIC DNA]</scope>
    <source>
        <tissue evidence="8">Roots</tissue>
    </source>
</reference>
<keyword evidence="2" id="KW-0217">Developmental protein</keyword>
<evidence type="ECO:0000313" key="9">
    <source>
        <dbReference type="Proteomes" id="UP001345219"/>
    </source>
</evidence>
<evidence type="ECO:0000256" key="6">
    <source>
        <dbReference type="SAM" id="Coils"/>
    </source>
</evidence>
<keyword evidence="9" id="KW-1185">Reference proteome</keyword>
<evidence type="ECO:0000256" key="2">
    <source>
        <dbReference type="ARBA" id="ARBA00022473"/>
    </source>
</evidence>
<proteinExistence type="inferred from homology"/>
<organism evidence="8 9">
    <name type="scientific">Trapa incisa</name>
    <dbReference type="NCBI Taxonomy" id="236973"/>
    <lineage>
        <taxon>Eukaryota</taxon>
        <taxon>Viridiplantae</taxon>
        <taxon>Streptophyta</taxon>
        <taxon>Embryophyta</taxon>
        <taxon>Tracheophyta</taxon>
        <taxon>Spermatophyta</taxon>
        <taxon>Magnoliopsida</taxon>
        <taxon>eudicotyledons</taxon>
        <taxon>Gunneridae</taxon>
        <taxon>Pentapetalae</taxon>
        <taxon>rosids</taxon>
        <taxon>malvids</taxon>
        <taxon>Myrtales</taxon>
        <taxon>Lythraceae</taxon>
        <taxon>Trapa</taxon>
    </lineage>
</organism>